<gene>
    <name evidence="2" type="ORF">TP2_06585</name>
</gene>
<dbReference type="AlphaFoldDB" id="A0A074J7T8"/>
<dbReference type="Proteomes" id="UP000027432">
    <property type="component" value="Unassembled WGS sequence"/>
</dbReference>
<protein>
    <recommendedName>
        <fullName evidence="4">Lipoprotein</fullName>
    </recommendedName>
</protein>
<proteinExistence type="predicted"/>
<evidence type="ECO:0000256" key="1">
    <source>
        <dbReference type="SAM" id="SignalP"/>
    </source>
</evidence>
<dbReference type="eggNOG" id="ENOG50315W2">
    <property type="taxonomic scope" value="Bacteria"/>
</dbReference>
<evidence type="ECO:0000313" key="3">
    <source>
        <dbReference type="Proteomes" id="UP000027432"/>
    </source>
</evidence>
<keyword evidence="3" id="KW-1185">Reference proteome</keyword>
<organism evidence="2 3">
    <name type="scientific">Thioclava pacifica DSM 10166</name>
    <dbReference type="NCBI Taxonomy" id="1353537"/>
    <lineage>
        <taxon>Bacteria</taxon>
        <taxon>Pseudomonadati</taxon>
        <taxon>Pseudomonadota</taxon>
        <taxon>Alphaproteobacteria</taxon>
        <taxon>Rhodobacterales</taxon>
        <taxon>Paracoccaceae</taxon>
        <taxon>Thioclava</taxon>
    </lineage>
</organism>
<dbReference type="STRING" id="1353537.TP2_06585"/>
<feature type="chain" id="PRO_5001694587" description="Lipoprotein" evidence="1">
    <location>
        <begin position="21"/>
        <end position="211"/>
    </location>
</feature>
<sequence>MMRLLLVCLMLPLLLAGCGADNIYASDAEVAKYRYVSEEPPSLTLYTVISTNTGAGGHSALMINGRERIIFDPAGTWNHPWAPERNDVHFGITEKMRKFYVDYHARESWYVRAQTMPLTMAQADQLMARVERNGSVNKMMCADSVSSALRDMPWLHDKIPFTFSPIKLSKAFGELPGVVTKDHYDNDPDDNSGVLLIQQEPYRHGETAFNQ</sequence>
<dbReference type="RefSeq" id="WP_240473740.1">
    <property type="nucleotide sequence ID" value="NZ_AUND01000023.1"/>
</dbReference>
<feature type="signal peptide" evidence="1">
    <location>
        <begin position="1"/>
        <end position="20"/>
    </location>
</feature>
<name>A0A074J7T8_9RHOB</name>
<reference evidence="2 3" key="1">
    <citation type="submission" date="2013-07" db="EMBL/GenBank/DDBJ databases">
        <title>Thioclava pacifica DSM 10166 Genome Sequencing.</title>
        <authorList>
            <person name="Lai Q."/>
            <person name="Shao Z."/>
        </authorList>
    </citation>
    <scope>NUCLEOTIDE SEQUENCE [LARGE SCALE GENOMIC DNA]</scope>
    <source>
        <strain evidence="2 3">DSM 10166</strain>
    </source>
</reference>
<dbReference type="EMBL" id="AUND01000023">
    <property type="protein sequence ID" value="KEO52599.1"/>
    <property type="molecule type" value="Genomic_DNA"/>
</dbReference>
<evidence type="ECO:0000313" key="2">
    <source>
        <dbReference type="EMBL" id="KEO52599.1"/>
    </source>
</evidence>
<comment type="caution">
    <text evidence="2">The sequence shown here is derived from an EMBL/GenBank/DDBJ whole genome shotgun (WGS) entry which is preliminary data.</text>
</comment>
<accession>A0A074J7T8</accession>
<evidence type="ECO:0008006" key="4">
    <source>
        <dbReference type="Google" id="ProtNLM"/>
    </source>
</evidence>
<dbReference type="PROSITE" id="PS51257">
    <property type="entry name" value="PROKAR_LIPOPROTEIN"/>
    <property type="match status" value="1"/>
</dbReference>
<keyword evidence="1" id="KW-0732">Signal</keyword>